<name>A0A9W8JRM7_9AGAR</name>
<keyword evidence="4" id="KW-1185">Reference proteome</keyword>
<feature type="compositionally biased region" description="Basic and acidic residues" evidence="2">
    <location>
        <begin position="10"/>
        <end position="22"/>
    </location>
</feature>
<comment type="caution">
    <text evidence="3">The sequence shown here is derived from an EMBL/GenBank/DDBJ whole genome shotgun (WGS) entry which is preliminary data.</text>
</comment>
<reference evidence="3" key="1">
    <citation type="submission" date="2022-06" db="EMBL/GenBank/DDBJ databases">
        <title>Genome Sequence of Candolleomyces eurysporus.</title>
        <authorList>
            <person name="Buettner E."/>
        </authorList>
    </citation>
    <scope>NUCLEOTIDE SEQUENCE</scope>
    <source>
        <strain evidence="3">VTCC 930004</strain>
    </source>
</reference>
<proteinExistence type="predicted"/>
<accession>A0A9W8JRM7</accession>
<feature type="region of interest" description="Disordered" evidence="2">
    <location>
        <begin position="1"/>
        <end position="44"/>
    </location>
</feature>
<feature type="coiled-coil region" evidence="1">
    <location>
        <begin position="100"/>
        <end position="152"/>
    </location>
</feature>
<evidence type="ECO:0000256" key="1">
    <source>
        <dbReference type="SAM" id="Coils"/>
    </source>
</evidence>
<evidence type="ECO:0000256" key="2">
    <source>
        <dbReference type="SAM" id="MobiDB-lite"/>
    </source>
</evidence>
<organism evidence="3 4">
    <name type="scientific">Candolleomyces eurysporus</name>
    <dbReference type="NCBI Taxonomy" id="2828524"/>
    <lineage>
        <taxon>Eukaryota</taxon>
        <taxon>Fungi</taxon>
        <taxon>Dikarya</taxon>
        <taxon>Basidiomycota</taxon>
        <taxon>Agaricomycotina</taxon>
        <taxon>Agaricomycetes</taxon>
        <taxon>Agaricomycetidae</taxon>
        <taxon>Agaricales</taxon>
        <taxon>Agaricineae</taxon>
        <taxon>Psathyrellaceae</taxon>
        <taxon>Candolleomyces</taxon>
    </lineage>
</organism>
<feature type="compositionally biased region" description="Basic and acidic residues" evidence="2">
    <location>
        <begin position="766"/>
        <end position="780"/>
    </location>
</feature>
<dbReference type="EMBL" id="JANBPK010000466">
    <property type="protein sequence ID" value="KAJ2935575.1"/>
    <property type="molecule type" value="Genomic_DNA"/>
</dbReference>
<feature type="region of interest" description="Disordered" evidence="2">
    <location>
        <begin position="157"/>
        <end position="191"/>
    </location>
</feature>
<feature type="coiled-coil region" evidence="1">
    <location>
        <begin position="663"/>
        <end position="715"/>
    </location>
</feature>
<gene>
    <name evidence="3" type="ORF">H1R20_g1519</name>
</gene>
<protein>
    <submittedName>
        <fullName evidence="3">Uncharacterized protein</fullName>
    </submittedName>
</protein>
<evidence type="ECO:0000313" key="3">
    <source>
        <dbReference type="EMBL" id="KAJ2935575.1"/>
    </source>
</evidence>
<keyword evidence="1" id="KW-0175">Coiled coil</keyword>
<dbReference type="OrthoDB" id="2745718at2759"/>
<sequence>MTQEVSQDAITRDGMQDSRQGEDNTTTSVDHSKAIVDPGSSGWEHDFDRLRAKISTQLKAWEDSQRSSITKQLESFKAQQELQILENICRRDWDELFRECQTLRARERQLTDELSEARLALTRQTLDHQADKVELLEELNAAKSALQLHQIKVLEGKNAAKPAQAKPSEEPSTARTGVAETTAGGNVAKMKKLENDEFDGPEIASDGEAHTEETASQEEFRLQELGLMGPINEGPPDFVVPQLPQAGANDPLQERRRRWETLTWTNQETYNIEGSCSAYLLAGGEPPYTGPSPTATLTCRRLDLPLMQAKTFSCLLVAIGNKVLSRLLVWNWKIGTLIGDTLGTQGHLFGAYEFSFVSPTLFHVTTLANGVGSINLYSINSSSITPAGFTHLASLLLPRVKQGVKIVPVRYTTESLQTNGSPDHLGTSQLNVLQIKYATQFGFFSSEQFQLVVPTSVFIDHWNESQSGTLGRSTTVQWDKWGPSKTRWIPGRPLVPLSLFDSKPENLWTRCQCMWLNGQRVLTLPTEGPGIEVLDFDFDPNSPPVNMDPSLQQEICIDPTVIPAGNVFQNDVVSSLPYIKTTRRGVLKEDFAGFAIDEERIIAISSSITKQLESFKAQQELQILEKIRSEALDTRTRLDNQATELKNALDICRRDWDELFRECQTLRARERQLTDELSEARLALTRQTLDHQADKVELLEELNAAKSALQLHQIKVLEKNAAKSAQVKPSEEPSTARTGLAGMTAAVNVAKMKKLENDESDGPEIASDREDHTEETASQEDLRVQELGRIGPIDEGPPEVVVPQRPQAGAIEPLQKRQRRWQSLTWTKEEIYNIEGPCSAYQLAGGMFSKTDKEGNMLILQLPTSRAPVYRAITHCNLNTKIFGFASDASQELLVSFGYDSRRVLSIYPNALSVKLTG</sequence>
<evidence type="ECO:0000313" key="4">
    <source>
        <dbReference type="Proteomes" id="UP001140091"/>
    </source>
</evidence>
<feature type="region of interest" description="Disordered" evidence="2">
    <location>
        <begin position="754"/>
        <end position="780"/>
    </location>
</feature>
<feature type="region of interest" description="Disordered" evidence="2">
    <location>
        <begin position="721"/>
        <end position="741"/>
    </location>
</feature>
<dbReference type="AlphaFoldDB" id="A0A9W8JRM7"/>
<feature type="non-terminal residue" evidence="3">
    <location>
        <position position="918"/>
    </location>
</feature>
<dbReference type="Proteomes" id="UP001140091">
    <property type="component" value="Unassembled WGS sequence"/>
</dbReference>